<protein>
    <recommendedName>
        <fullName evidence="1">Ig-like domain-containing protein</fullName>
    </recommendedName>
</protein>
<dbReference type="SMART" id="SM00408">
    <property type="entry name" value="IGc2"/>
    <property type="match status" value="2"/>
</dbReference>
<feature type="domain" description="Ig-like" evidence="1">
    <location>
        <begin position="105"/>
        <end position="199"/>
    </location>
</feature>
<dbReference type="Pfam" id="PF07686">
    <property type="entry name" value="V-set"/>
    <property type="match status" value="1"/>
</dbReference>
<dbReference type="InterPro" id="IPR013783">
    <property type="entry name" value="Ig-like_fold"/>
</dbReference>
<accession>A0ABD0LBY7</accession>
<keyword evidence="3" id="KW-1185">Reference proteome</keyword>
<dbReference type="InterPro" id="IPR037448">
    <property type="entry name" value="Zig-8"/>
</dbReference>
<dbReference type="CDD" id="cd00096">
    <property type="entry name" value="Ig"/>
    <property type="match status" value="1"/>
</dbReference>
<dbReference type="PANTHER" id="PTHR23279">
    <property type="entry name" value="DEFECTIVE PROBOSCIS EXTENSION RESPONSE DPR -RELATED"/>
    <property type="match status" value="1"/>
</dbReference>
<proteinExistence type="predicted"/>
<gene>
    <name evidence="2" type="ORF">BaRGS_00011875</name>
</gene>
<dbReference type="EMBL" id="JACVVK020000063">
    <property type="protein sequence ID" value="KAK7496895.1"/>
    <property type="molecule type" value="Genomic_DNA"/>
</dbReference>
<dbReference type="Gene3D" id="2.60.40.10">
    <property type="entry name" value="Immunoglobulins"/>
    <property type="match status" value="2"/>
</dbReference>
<organism evidence="2 3">
    <name type="scientific">Batillaria attramentaria</name>
    <dbReference type="NCBI Taxonomy" id="370345"/>
    <lineage>
        <taxon>Eukaryota</taxon>
        <taxon>Metazoa</taxon>
        <taxon>Spiralia</taxon>
        <taxon>Lophotrochozoa</taxon>
        <taxon>Mollusca</taxon>
        <taxon>Gastropoda</taxon>
        <taxon>Caenogastropoda</taxon>
        <taxon>Sorbeoconcha</taxon>
        <taxon>Cerithioidea</taxon>
        <taxon>Batillariidae</taxon>
        <taxon>Batillaria</taxon>
    </lineage>
</organism>
<dbReference type="SUPFAM" id="SSF48726">
    <property type="entry name" value="Immunoglobulin"/>
    <property type="match status" value="2"/>
</dbReference>
<evidence type="ECO:0000259" key="1">
    <source>
        <dbReference type="PROSITE" id="PS50835"/>
    </source>
</evidence>
<dbReference type="InterPro" id="IPR036179">
    <property type="entry name" value="Ig-like_dom_sf"/>
</dbReference>
<comment type="caution">
    <text evidence="2">The sequence shown here is derived from an EMBL/GenBank/DDBJ whole genome shotgun (WGS) entry which is preliminary data.</text>
</comment>
<dbReference type="PANTHER" id="PTHR23279:SF36">
    <property type="entry name" value="DEFECTIVE PROBOSCIS EXTENSION RESPONSE 9, ISOFORM A"/>
    <property type="match status" value="1"/>
</dbReference>
<evidence type="ECO:0000313" key="2">
    <source>
        <dbReference type="EMBL" id="KAK7496895.1"/>
    </source>
</evidence>
<dbReference type="Pfam" id="PF13927">
    <property type="entry name" value="Ig_3"/>
    <property type="match status" value="1"/>
</dbReference>
<dbReference type="InterPro" id="IPR003599">
    <property type="entry name" value="Ig_sub"/>
</dbReference>
<reference evidence="2 3" key="1">
    <citation type="journal article" date="2023" name="Sci. Data">
        <title>Genome assembly of the Korean intertidal mud-creeper Batillaria attramentaria.</title>
        <authorList>
            <person name="Patra A.K."/>
            <person name="Ho P.T."/>
            <person name="Jun S."/>
            <person name="Lee S.J."/>
            <person name="Kim Y."/>
            <person name="Won Y.J."/>
        </authorList>
    </citation>
    <scope>NUCLEOTIDE SEQUENCE [LARGE SCALE GENOMIC DNA]</scope>
    <source>
        <strain evidence="2">Wonlab-2016</strain>
    </source>
</reference>
<evidence type="ECO:0000313" key="3">
    <source>
        <dbReference type="Proteomes" id="UP001519460"/>
    </source>
</evidence>
<feature type="domain" description="Ig-like" evidence="1">
    <location>
        <begin position="1"/>
        <end position="87"/>
    </location>
</feature>
<name>A0ABD0LBY7_9CAEN</name>
<dbReference type="InterPro" id="IPR003598">
    <property type="entry name" value="Ig_sub2"/>
</dbReference>
<dbReference type="SMART" id="SM00409">
    <property type="entry name" value="IG"/>
    <property type="match status" value="2"/>
</dbReference>
<dbReference type="PROSITE" id="PS50835">
    <property type="entry name" value="IG_LIKE"/>
    <property type="match status" value="2"/>
</dbReference>
<dbReference type="InterPro" id="IPR007110">
    <property type="entry name" value="Ig-like_dom"/>
</dbReference>
<dbReference type="Proteomes" id="UP001519460">
    <property type="component" value="Unassembled WGS sequence"/>
</dbReference>
<dbReference type="InterPro" id="IPR013106">
    <property type="entry name" value="Ig_V-set"/>
</dbReference>
<dbReference type="AlphaFoldDB" id="A0ABD0LBY7"/>
<sequence length="232" mass="26136">MLHQNSTGVTSLYLQTRGCPPRNQVVWRKASETIPLTVGLVPFVEDPRMEVEHPPGSSQWNLVIRNLRPEDAGVYECQVSSKVRHLRHHVTLLVKDEPKPKEKNPNIQISGQNYVDEGERIFLQCNATAEDQPPEDLDWFREGNRLQTSETKGVFIRKYVTLSTGTIVSILEIKHARLKDAGVYVCRTSSLDVTSFRVNVLNGRSKGKGRQGWITLLKKVFHSGKLTLGVPG</sequence>